<dbReference type="FunCoup" id="A0A3N0VAW2">
    <property type="interactions" value="350"/>
</dbReference>
<feature type="transmembrane region" description="Helical" evidence="9">
    <location>
        <begin position="125"/>
        <end position="149"/>
    </location>
</feature>
<proteinExistence type="inferred from homology"/>
<evidence type="ECO:0000256" key="4">
    <source>
        <dbReference type="ARBA" id="ARBA00022692"/>
    </source>
</evidence>
<evidence type="ECO:0000313" key="12">
    <source>
        <dbReference type="EMBL" id="ROH89448.1"/>
    </source>
</evidence>
<evidence type="ECO:0000256" key="2">
    <source>
        <dbReference type="ARBA" id="ARBA00022475"/>
    </source>
</evidence>
<dbReference type="UniPathway" id="UPA00665"/>
<keyword evidence="2 9" id="KW-1003">Cell membrane</keyword>
<comment type="subcellular location">
    <subcellularLocation>
        <location evidence="9">Cell membrane</location>
        <topology evidence="9">Multi-pass membrane protein</topology>
    </subcellularLocation>
</comment>
<dbReference type="EC" id="3.4.23.36" evidence="9"/>
<evidence type="ECO:0000256" key="11">
    <source>
        <dbReference type="RuleBase" id="RU004181"/>
    </source>
</evidence>
<keyword evidence="7 9" id="KW-1133">Transmembrane helix</keyword>
<dbReference type="AlphaFoldDB" id="A0A3N0VAW2"/>
<comment type="similarity">
    <text evidence="1 9 11">Belongs to the peptidase A8 family.</text>
</comment>
<evidence type="ECO:0000256" key="3">
    <source>
        <dbReference type="ARBA" id="ARBA00022670"/>
    </source>
</evidence>
<feature type="active site" evidence="9">
    <location>
        <position position="115"/>
    </location>
</feature>
<evidence type="ECO:0000313" key="13">
    <source>
        <dbReference type="Proteomes" id="UP000282106"/>
    </source>
</evidence>
<dbReference type="GO" id="GO:0005886">
    <property type="term" value="C:plasma membrane"/>
    <property type="evidence" value="ECO:0007669"/>
    <property type="project" value="UniProtKB-SubCell"/>
</dbReference>
<feature type="transmembrane region" description="Helical" evidence="9">
    <location>
        <begin position="87"/>
        <end position="105"/>
    </location>
</feature>
<comment type="caution">
    <text evidence="9">Lacks conserved residue(s) required for the propagation of feature annotation.</text>
</comment>
<dbReference type="HAMAP" id="MF_00161">
    <property type="entry name" value="LspA"/>
    <property type="match status" value="1"/>
</dbReference>
<dbReference type="Pfam" id="PF01252">
    <property type="entry name" value="Peptidase_A8"/>
    <property type="match status" value="1"/>
</dbReference>
<comment type="function">
    <text evidence="9 10">This protein specifically catalyzes the removal of signal peptides from prolipoproteins.</text>
</comment>
<keyword evidence="3 9" id="KW-0645">Protease</keyword>
<dbReference type="GO" id="GO:0006508">
    <property type="term" value="P:proteolysis"/>
    <property type="evidence" value="ECO:0007669"/>
    <property type="project" value="UniProtKB-KW"/>
</dbReference>
<feature type="active site" evidence="9">
    <location>
        <position position="133"/>
    </location>
</feature>
<evidence type="ECO:0000256" key="5">
    <source>
        <dbReference type="ARBA" id="ARBA00022750"/>
    </source>
</evidence>
<evidence type="ECO:0000256" key="8">
    <source>
        <dbReference type="ARBA" id="ARBA00023136"/>
    </source>
</evidence>
<dbReference type="PROSITE" id="PS00855">
    <property type="entry name" value="SPASE_II"/>
    <property type="match status" value="1"/>
</dbReference>
<keyword evidence="13" id="KW-1185">Reference proteome</keyword>
<dbReference type="RefSeq" id="WP_123211745.1">
    <property type="nucleotide sequence ID" value="NZ_RJVO01000004.1"/>
</dbReference>
<protein>
    <recommendedName>
        <fullName evidence="9">Lipoprotein signal peptidase</fullName>
        <ecNumber evidence="9">3.4.23.36</ecNumber>
    </recommendedName>
    <alternativeName>
        <fullName evidence="9">Prolipoprotein signal peptidase</fullName>
    </alternativeName>
    <alternativeName>
        <fullName evidence="9">Signal peptidase II</fullName>
        <shortName evidence="9">SPase II</shortName>
    </alternativeName>
</protein>
<dbReference type="NCBIfam" id="TIGR00077">
    <property type="entry name" value="lspA"/>
    <property type="match status" value="1"/>
</dbReference>
<gene>
    <name evidence="9 12" type="primary">lspA</name>
    <name evidence="12" type="ORF">ED208_09915</name>
</gene>
<evidence type="ECO:0000256" key="6">
    <source>
        <dbReference type="ARBA" id="ARBA00022801"/>
    </source>
</evidence>
<dbReference type="InterPro" id="IPR001872">
    <property type="entry name" value="Peptidase_A8"/>
</dbReference>
<dbReference type="EMBL" id="RJVO01000004">
    <property type="protein sequence ID" value="ROH89448.1"/>
    <property type="molecule type" value="Genomic_DNA"/>
</dbReference>
<dbReference type="GO" id="GO:0004190">
    <property type="term" value="F:aspartic-type endopeptidase activity"/>
    <property type="evidence" value="ECO:0007669"/>
    <property type="project" value="UniProtKB-UniRule"/>
</dbReference>
<dbReference type="InParanoid" id="A0A3N0VAW2"/>
<dbReference type="Proteomes" id="UP000282106">
    <property type="component" value="Unassembled WGS sequence"/>
</dbReference>
<comment type="catalytic activity">
    <reaction evidence="9 10">
        <text>Release of signal peptides from bacterial membrane prolipoproteins. Hydrolyzes -Xaa-Yaa-Zaa-|-(S,diacylglyceryl)Cys-, in which Xaa is hydrophobic (preferably Leu), and Yaa (Ala or Ser) and Zaa (Gly or Ala) have small, neutral side chains.</text>
        <dbReference type="EC" id="3.4.23.36"/>
    </reaction>
</comment>
<sequence>MRNNAAWLGLSALVIFLDQLSKWWIEANLAHYGVIPVIPHFNIVHLRNTGAAFSMFNQAPSLAFIGLAAAVSAGILAWLRKHPRGETLTAIGLCLILGGAIGNVIDRVRLGHVTDFLDFYWGSWHFAAFNVADMAISVGAGFLILEMLLEWKRGGPRKEL</sequence>
<keyword evidence="8 9" id="KW-0472">Membrane</keyword>
<keyword evidence="4 9" id="KW-0812">Transmembrane</keyword>
<evidence type="ECO:0000256" key="7">
    <source>
        <dbReference type="ARBA" id="ARBA00022989"/>
    </source>
</evidence>
<dbReference type="PANTHER" id="PTHR33695">
    <property type="entry name" value="LIPOPROTEIN SIGNAL PEPTIDASE"/>
    <property type="match status" value="1"/>
</dbReference>
<comment type="pathway">
    <text evidence="9">Protein modification; lipoprotein biosynthesis (signal peptide cleavage).</text>
</comment>
<evidence type="ECO:0000256" key="1">
    <source>
        <dbReference type="ARBA" id="ARBA00006139"/>
    </source>
</evidence>
<keyword evidence="6 9" id="KW-0378">Hydrolase</keyword>
<accession>A0A3N0VAW2</accession>
<name>A0A3N0VAW2_9GAMM</name>
<evidence type="ECO:0000256" key="9">
    <source>
        <dbReference type="HAMAP-Rule" id="MF_00161"/>
    </source>
</evidence>
<dbReference type="PRINTS" id="PR00781">
    <property type="entry name" value="LIPOSIGPTASE"/>
</dbReference>
<dbReference type="PANTHER" id="PTHR33695:SF1">
    <property type="entry name" value="LIPOPROTEIN SIGNAL PEPTIDASE"/>
    <property type="match status" value="1"/>
</dbReference>
<feature type="transmembrane region" description="Helical" evidence="9">
    <location>
        <begin position="62"/>
        <end position="80"/>
    </location>
</feature>
<evidence type="ECO:0000256" key="10">
    <source>
        <dbReference type="RuleBase" id="RU000594"/>
    </source>
</evidence>
<keyword evidence="5 9" id="KW-0064">Aspartyl protease</keyword>
<reference evidence="12 13" key="1">
    <citation type="submission" date="2018-10" db="EMBL/GenBank/DDBJ databases">
        <authorList>
            <person name="Chen W.-M."/>
        </authorList>
    </citation>
    <scope>NUCLEOTIDE SEQUENCE [LARGE SCALE GENOMIC DNA]</scope>
    <source>
        <strain evidence="12 13">THS-13</strain>
    </source>
</reference>
<organism evidence="12 13">
    <name type="scientific">Stagnimonas aquatica</name>
    <dbReference type="NCBI Taxonomy" id="2689987"/>
    <lineage>
        <taxon>Bacteria</taxon>
        <taxon>Pseudomonadati</taxon>
        <taxon>Pseudomonadota</taxon>
        <taxon>Gammaproteobacteria</taxon>
        <taxon>Nevskiales</taxon>
        <taxon>Nevskiaceae</taxon>
        <taxon>Stagnimonas</taxon>
    </lineage>
</organism>
<comment type="caution">
    <text evidence="12">The sequence shown here is derived from an EMBL/GenBank/DDBJ whole genome shotgun (WGS) entry which is preliminary data.</text>
</comment>